<evidence type="ECO:0000259" key="2">
    <source>
        <dbReference type="Pfam" id="PF03816"/>
    </source>
</evidence>
<evidence type="ECO:0000313" key="3">
    <source>
        <dbReference type="EMBL" id="GAA5145005.1"/>
    </source>
</evidence>
<protein>
    <submittedName>
        <fullName evidence="3">LCP family protein</fullName>
    </submittedName>
</protein>
<accession>A0ABP9PDT8</accession>
<evidence type="ECO:0000256" key="1">
    <source>
        <dbReference type="ARBA" id="ARBA00006068"/>
    </source>
</evidence>
<dbReference type="RefSeq" id="WP_185058508.1">
    <property type="nucleotide sequence ID" value="NZ_BAABJP010000001.1"/>
</dbReference>
<dbReference type="InterPro" id="IPR004474">
    <property type="entry name" value="LytR_CpsA_psr"/>
</dbReference>
<feature type="domain" description="Cell envelope-related transcriptional attenuator" evidence="2">
    <location>
        <begin position="94"/>
        <end position="234"/>
    </location>
</feature>
<dbReference type="Proteomes" id="UP001428817">
    <property type="component" value="Unassembled WGS sequence"/>
</dbReference>
<comment type="caution">
    <text evidence="3">The sequence shown here is derived from an EMBL/GenBank/DDBJ whole genome shotgun (WGS) entry which is preliminary data.</text>
</comment>
<dbReference type="InterPro" id="IPR050922">
    <property type="entry name" value="LytR/CpsA/Psr_CW_biosynth"/>
</dbReference>
<reference evidence="4" key="1">
    <citation type="journal article" date="2019" name="Int. J. Syst. Evol. Microbiol.">
        <title>The Global Catalogue of Microorganisms (GCM) 10K type strain sequencing project: providing services to taxonomists for standard genome sequencing and annotation.</title>
        <authorList>
            <consortium name="The Broad Institute Genomics Platform"/>
            <consortium name="The Broad Institute Genome Sequencing Center for Infectious Disease"/>
            <person name="Wu L."/>
            <person name="Ma J."/>
        </authorList>
    </citation>
    <scope>NUCLEOTIDE SEQUENCE [LARGE SCALE GENOMIC DNA]</scope>
    <source>
        <strain evidence="4">JCM 18303</strain>
    </source>
</reference>
<dbReference type="PANTHER" id="PTHR33392">
    <property type="entry name" value="POLYISOPRENYL-TEICHOIC ACID--PEPTIDOGLYCAN TEICHOIC ACID TRANSFERASE TAGU"/>
    <property type="match status" value="1"/>
</dbReference>
<name>A0ABP9PDT8_9PSEU</name>
<dbReference type="NCBIfam" id="TIGR00350">
    <property type="entry name" value="lytR_cpsA_psr"/>
    <property type="match status" value="1"/>
</dbReference>
<keyword evidence="4" id="KW-1185">Reference proteome</keyword>
<dbReference type="PANTHER" id="PTHR33392:SF6">
    <property type="entry name" value="POLYISOPRENYL-TEICHOIC ACID--PEPTIDOGLYCAN TEICHOIC ACID TRANSFERASE TAGU"/>
    <property type="match status" value="1"/>
</dbReference>
<dbReference type="Gene3D" id="3.40.630.190">
    <property type="entry name" value="LCP protein"/>
    <property type="match status" value="1"/>
</dbReference>
<organism evidence="3 4">
    <name type="scientific">Pseudonocardia eucalypti</name>
    <dbReference type="NCBI Taxonomy" id="648755"/>
    <lineage>
        <taxon>Bacteria</taxon>
        <taxon>Bacillati</taxon>
        <taxon>Actinomycetota</taxon>
        <taxon>Actinomycetes</taxon>
        <taxon>Pseudonocardiales</taxon>
        <taxon>Pseudonocardiaceae</taxon>
        <taxon>Pseudonocardia</taxon>
    </lineage>
</organism>
<comment type="similarity">
    <text evidence="1">Belongs to the LytR/CpsA/Psr (LCP) family.</text>
</comment>
<dbReference type="EMBL" id="BAABJP010000001">
    <property type="protein sequence ID" value="GAA5145005.1"/>
    <property type="molecule type" value="Genomic_DNA"/>
</dbReference>
<proteinExistence type="inferred from homology"/>
<sequence length="328" mass="34888">MPPGAAPYRTPIPPPRRPRWGRRLVTLLLVLVLAMLGYGAYLDTKLSRDSTLTSYAGRPSSEGTNWLIVGSDSRADLTEQQEERLATGHSSGQRTDTIMLLHTGSNGTTLVSLPRDSLVPIPGRNANKLNSAFSAGGAQLLTRTVEQATGLRIDHYAEIGFEGFVQVVDAVGGVDMCIPSAMRDPLAGLNIKAGCQELNGPTALGYVRSRATPRADLDRIEHQRLFLSALMKRLVSPFTLANPVRLVALGEAIPGALKIDSGDHVWHLASLGLAMRGLSAGDGATTTVPIGGTGTVNGSSIVRWDKGRAKQLFSTLAADRPVPKSLLN</sequence>
<evidence type="ECO:0000313" key="4">
    <source>
        <dbReference type="Proteomes" id="UP001428817"/>
    </source>
</evidence>
<gene>
    <name evidence="3" type="ORF">GCM10023321_02190</name>
</gene>
<dbReference type="Pfam" id="PF03816">
    <property type="entry name" value="LytR_cpsA_psr"/>
    <property type="match status" value="1"/>
</dbReference>